<protein>
    <recommendedName>
        <fullName evidence="6">Gap junction alpha-5 protein</fullName>
    </recommendedName>
</protein>
<feature type="transmembrane region" description="Helical" evidence="13">
    <location>
        <begin position="77"/>
        <end position="98"/>
    </location>
</feature>
<feature type="transmembrane region" description="Helical" evidence="13">
    <location>
        <begin position="131"/>
        <end position="151"/>
    </location>
</feature>
<gene>
    <name evidence="16" type="ORF">IHE44_0005947</name>
    <name evidence="15" type="ORF">IHE44_008215</name>
</gene>
<evidence type="ECO:0000256" key="4">
    <source>
        <dbReference type="ARBA" id="ARBA00006589"/>
    </source>
</evidence>
<keyword evidence="7" id="KW-1003">Cell membrane</keyword>
<keyword evidence="9" id="KW-0303">Gap junction</keyword>
<dbReference type="InterPro" id="IPR000500">
    <property type="entry name" value="Connexin"/>
</dbReference>
<proteinExistence type="inferred from homology"/>
<evidence type="ECO:0000256" key="2">
    <source>
        <dbReference type="ARBA" id="ARBA00004610"/>
    </source>
</evidence>
<comment type="subcellular location">
    <subcellularLocation>
        <location evidence="2">Cell junction</location>
        <location evidence="2">Gap junction</location>
    </subcellularLocation>
    <subcellularLocation>
        <location evidence="3">Cell membrane</location>
        <topology evidence="3">Multi-pass membrane protein</topology>
    </subcellularLocation>
</comment>
<evidence type="ECO:0000313" key="17">
    <source>
        <dbReference type="Proteomes" id="UP000618051"/>
    </source>
</evidence>
<accession>A0A835NVX3</accession>
<evidence type="ECO:0000256" key="13">
    <source>
        <dbReference type="SAM" id="Phobius"/>
    </source>
</evidence>
<dbReference type="AlphaFoldDB" id="A0A835NVX3"/>
<dbReference type="OrthoDB" id="9946832at2759"/>
<keyword evidence="17" id="KW-1185">Reference proteome</keyword>
<dbReference type="GO" id="GO:0005922">
    <property type="term" value="C:connexin complex"/>
    <property type="evidence" value="ECO:0007669"/>
    <property type="project" value="InterPro"/>
</dbReference>
<dbReference type="PROSITE" id="PS00408">
    <property type="entry name" value="CONNEXINS_2"/>
    <property type="match status" value="1"/>
</dbReference>
<dbReference type="SUPFAM" id="SSF118220">
    <property type="entry name" value="Connexin43"/>
    <property type="match status" value="1"/>
</dbReference>
<comment type="subunit">
    <text evidence="5">A connexon is composed of a hexamer of connexins.</text>
</comment>
<dbReference type="EMBL" id="JADDUC010000032">
    <property type="protein sequence ID" value="KAG0122900.1"/>
    <property type="molecule type" value="Genomic_DNA"/>
</dbReference>
<dbReference type="GO" id="GO:0007267">
    <property type="term" value="P:cell-cell signaling"/>
    <property type="evidence" value="ECO:0007669"/>
    <property type="project" value="TreeGrafter"/>
</dbReference>
<evidence type="ECO:0000256" key="7">
    <source>
        <dbReference type="ARBA" id="ARBA00022475"/>
    </source>
</evidence>
<comment type="similarity">
    <text evidence="4">Belongs to the connexin family. Alpha-type (group II) subfamily.</text>
</comment>
<dbReference type="Gene3D" id="1.20.1440.80">
    <property type="entry name" value="Gap junction channel protein cysteine-rich domain"/>
    <property type="match status" value="2"/>
</dbReference>
<name>A0A835NVX3_9PASS</name>
<evidence type="ECO:0000256" key="12">
    <source>
        <dbReference type="ARBA" id="ARBA00023136"/>
    </source>
</evidence>
<dbReference type="SMART" id="SM01089">
    <property type="entry name" value="Connexin_CCC"/>
    <property type="match status" value="1"/>
</dbReference>
<dbReference type="PANTHER" id="PTHR11984:SF13">
    <property type="entry name" value="GAP JUNCTION ALPHA-5 PROTEIN"/>
    <property type="match status" value="1"/>
</dbReference>
<dbReference type="InterPro" id="IPR019570">
    <property type="entry name" value="Connexin_CCC"/>
</dbReference>
<sequence>MDDRLQPALATTVMSAEMGEWSFLGDFLEKVHKHSTVVGKVWLTVLFIFRMLVLGTAAESSWGDEQSDFMGSLLNTYVYSILIRTAMEVAFIVGQYVLYGIFLETLYICQRAPCPHPVNCYVSRPTEKNVFIVFMLAVAVLSLFLSLAELYHLGWKKAKERCSRSYKASSSTAPGRLESAPQAERAQMYTPPPDFNQCLSSPNGKFISPFSNKVASQQNTANFATERVHGQEDAAGEGPFMKSSYVESPEVASECAAPAFPENYFNEKRRLSKASRASSKARRLAHKAAGYKVHHNRQTGGDKMKKISPLVAIGLAFCSSSGHKK</sequence>
<evidence type="ECO:0000256" key="1">
    <source>
        <dbReference type="ARBA" id="ARBA00003922"/>
    </source>
</evidence>
<reference evidence="15" key="1">
    <citation type="submission" date="2020-10" db="EMBL/GenBank/DDBJ databases">
        <title>Feather gene expression reveals the developmental basis of iridescence in African starlings.</title>
        <authorList>
            <person name="Rubenstein D.R."/>
        </authorList>
    </citation>
    <scope>NUCLEOTIDE SEQUENCE</scope>
    <source>
        <strain evidence="15">SS15</strain>
        <tissue evidence="15">Liver</tissue>
    </source>
</reference>
<evidence type="ECO:0000256" key="3">
    <source>
        <dbReference type="ARBA" id="ARBA00004651"/>
    </source>
</evidence>
<evidence type="ECO:0000259" key="14">
    <source>
        <dbReference type="SMART" id="SM01089"/>
    </source>
</evidence>
<keyword evidence="8 13" id="KW-0812">Transmembrane</keyword>
<reference evidence="16" key="3">
    <citation type="submission" date="2022-01" db="EMBL/GenBank/DDBJ databases">
        <authorList>
            <person name="Rubenstein D.R."/>
        </authorList>
    </citation>
    <scope>NUCLEOTIDE SEQUENCE</scope>
    <source>
        <strain evidence="16">SS15</strain>
        <tissue evidence="16">Liver</tissue>
    </source>
</reference>
<dbReference type="InterPro" id="IPR031862">
    <property type="entry name" value="Cx40_C"/>
</dbReference>
<evidence type="ECO:0000256" key="8">
    <source>
        <dbReference type="ARBA" id="ARBA00022692"/>
    </source>
</evidence>
<evidence type="ECO:0000313" key="16">
    <source>
        <dbReference type="EMBL" id="KAI1242407.1"/>
    </source>
</evidence>
<dbReference type="EMBL" id="JADDUC020000002">
    <property type="protein sequence ID" value="KAI1242407.1"/>
    <property type="molecule type" value="Genomic_DNA"/>
</dbReference>
<keyword evidence="10" id="KW-0965">Cell junction</keyword>
<dbReference type="GO" id="GO:0086076">
    <property type="term" value="F:gap junction channel activity involved in atrial cardiac muscle cell-AV node cell electrical coupling"/>
    <property type="evidence" value="ECO:0007669"/>
    <property type="project" value="TreeGrafter"/>
</dbReference>
<evidence type="ECO:0000256" key="5">
    <source>
        <dbReference type="ARBA" id="ARBA00011455"/>
    </source>
</evidence>
<dbReference type="InterPro" id="IPR002264">
    <property type="entry name" value="Connexin40"/>
</dbReference>
<dbReference type="GO" id="GO:0007507">
    <property type="term" value="P:heart development"/>
    <property type="evidence" value="ECO:0007669"/>
    <property type="project" value="TreeGrafter"/>
</dbReference>
<evidence type="ECO:0000313" key="15">
    <source>
        <dbReference type="EMBL" id="KAG0122900.1"/>
    </source>
</evidence>
<organism evidence="15">
    <name type="scientific">Lamprotornis superbus</name>
    <dbReference type="NCBI Taxonomy" id="245042"/>
    <lineage>
        <taxon>Eukaryota</taxon>
        <taxon>Metazoa</taxon>
        <taxon>Chordata</taxon>
        <taxon>Craniata</taxon>
        <taxon>Vertebrata</taxon>
        <taxon>Euteleostomi</taxon>
        <taxon>Archelosauria</taxon>
        <taxon>Archosauria</taxon>
        <taxon>Dinosauria</taxon>
        <taxon>Saurischia</taxon>
        <taxon>Theropoda</taxon>
        <taxon>Coelurosauria</taxon>
        <taxon>Aves</taxon>
        <taxon>Neognathae</taxon>
        <taxon>Neoaves</taxon>
        <taxon>Telluraves</taxon>
        <taxon>Australaves</taxon>
        <taxon>Passeriformes</taxon>
        <taxon>Sturnidae</taxon>
        <taxon>Lamprotornis</taxon>
    </lineage>
</organism>
<dbReference type="Pfam" id="PF16791">
    <property type="entry name" value="Connexin40_C"/>
    <property type="match status" value="1"/>
</dbReference>
<dbReference type="InterPro" id="IPR038359">
    <property type="entry name" value="Connexin_N_sf"/>
</dbReference>
<evidence type="ECO:0000256" key="9">
    <source>
        <dbReference type="ARBA" id="ARBA00022868"/>
    </source>
</evidence>
<dbReference type="Pfam" id="PF00029">
    <property type="entry name" value="Connexin"/>
    <property type="match status" value="2"/>
</dbReference>
<comment type="function">
    <text evidence="1">One gap junction consists of a cluster of closely packed pairs of transmembrane channels, the connexons, through which materials of low MW diffuse from one cell to a neighboring cell.</text>
</comment>
<dbReference type="InterPro" id="IPR017990">
    <property type="entry name" value="Connexin_CS"/>
</dbReference>
<feature type="domain" description="Connexin cysteine-rich" evidence="14">
    <location>
        <begin position="87"/>
        <end position="153"/>
    </location>
</feature>
<reference evidence="16 17" key="2">
    <citation type="journal article" date="2021" name="J. Hered.">
        <title>Feather Gene Expression Elucidates the Developmental Basis of Plumage Iridescence in African Starlings.</title>
        <authorList>
            <person name="Rubenstein D.R."/>
            <person name="Corvelo A."/>
            <person name="MacManes M.D."/>
            <person name="Maia R."/>
            <person name="Narzisi G."/>
            <person name="Rousaki A."/>
            <person name="Vandenabeele P."/>
            <person name="Shawkey M.D."/>
            <person name="Solomon J."/>
        </authorList>
    </citation>
    <scope>NUCLEOTIDE SEQUENCE [LARGE SCALE GENOMIC DNA]</scope>
    <source>
        <strain evidence="16">SS15</strain>
    </source>
</reference>
<keyword evidence="11 13" id="KW-1133">Transmembrane helix</keyword>
<dbReference type="Proteomes" id="UP000618051">
    <property type="component" value="Unassembled WGS sequence"/>
</dbReference>
<dbReference type="PRINTS" id="PR01135">
    <property type="entry name" value="CONNEXINA5"/>
</dbReference>
<keyword evidence="12 13" id="KW-0472">Membrane</keyword>
<comment type="caution">
    <text evidence="15">The sequence shown here is derived from an EMBL/GenBank/DDBJ whole genome shotgun (WGS) entry which is preliminary data.</text>
</comment>
<evidence type="ECO:0000256" key="6">
    <source>
        <dbReference type="ARBA" id="ARBA00015775"/>
    </source>
</evidence>
<evidence type="ECO:0000256" key="11">
    <source>
        <dbReference type="ARBA" id="ARBA00022989"/>
    </source>
</evidence>
<dbReference type="InterPro" id="IPR034634">
    <property type="entry name" value="Connexin_C"/>
</dbReference>
<dbReference type="PANTHER" id="PTHR11984">
    <property type="entry name" value="CONNEXIN"/>
    <property type="match status" value="1"/>
</dbReference>
<evidence type="ECO:0000256" key="10">
    <source>
        <dbReference type="ARBA" id="ARBA00022949"/>
    </source>
</evidence>
<feature type="transmembrane region" description="Helical" evidence="13">
    <location>
        <begin position="37"/>
        <end position="57"/>
    </location>
</feature>
<dbReference type="InterPro" id="IPR013092">
    <property type="entry name" value="Connexin_N"/>
</dbReference>